<dbReference type="PROSITE" id="PS51307">
    <property type="entry name" value="ASD2"/>
    <property type="match status" value="1"/>
</dbReference>
<accession>A0AAV1ZQI4</accession>
<feature type="compositionally biased region" description="Basic residues" evidence="6">
    <location>
        <begin position="1137"/>
        <end position="1146"/>
    </location>
</feature>
<evidence type="ECO:0000256" key="6">
    <source>
        <dbReference type="SAM" id="MobiDB-lite"/>
    </source>
</evidence>
<feature type="compositionally biased region" description="Polar residues" evidence="6">
    <location>
        <begin position="352"/>
        <end position="362"/>
    </location>
</feature>
<comment type="subcellular location">
    <subcellularLocation>
        <location evidence="1">Cytoplasm</location>
        <location evidence="1">Cytoskeleton</location>
    </subcellularLocation>
</comment>
<evidence type="ECO:0000256" key="1">
    <source>
        <dbReference type="ARBA" id="ARBA00004245"/>
    </source>
</evidence>
<feature type="compositionally biased region" description="Polar residues" evidence="6">
    <location>
        <begin position="72"/>
        <end position="83"/>
    </location>
</feature>
<keyword evidence="5" id="KW-0175">Coiled coil</keyword>
<dbReference type="GO" id="GO:0043296">
    <property type="term" value="C:apical junction complex"/>
    <property type="evidence" value="ECO:0007669"/>
    <property type="project" value="TreeGrafter"/>
</dbReference>
<evidence type="ECO:0000256" key="3">
    <source>
        <dbReference type="ARBA" id="ARBA00022490"/>
    </source>
</evidence>
<feature type="region of interest" description="Disordered" evidence="6">
    <location>
        <begin position="1"/>
        <end position="31"/>
    </location>
</feature>
<dbReference type="GO" id="GO:0007015">
    <property type="term" value="P:actin filament organization"/>
    <property type="evidence" value="ECO:0007669"/>
    <property type="project" value="TreeGrafter"/>
</dbReference>
<feature type="region of interest" description="Disordered" evidence="6">
    <location>
        <begin position="1405"/>
        <end position="1443"/>
    </location>
</feature>
<keyword evidence="3" id="KW-0963">Cytoplasm</keyword>
<feature type="compositionally biased region" description="Polar residues" evidence="6">
    <location>
        <begin position="1530"/>
        <end position="1549"/>
    </location>
</feature>
<evidence type="ECO:0000256" key="4">
    <source>
        <dbReference type="ARBA" id="ARBA00023212"/>
    </source>
</evidence>
<feature type="compositionally biased region" description="Polar residues" evidence="6">
    <location>
        <begin position="813"/>
        <end position="822"/>
    </location>
</feature>
<organism evidence="8 9">
    <name type="scientific">Larinioides sclopetarius</name>
    <dbReference type="NCBI Taxonomy" id="280406"/>
    <lineage>
        <taxon>Eukaryota</taxon>
        <taxon>Metazoa</taxon>
        <taxon>Ecdysozoa</taxon>
        <taxon>Arthropoda</taxon>
        <taxon>Chelicerata</taxon>
        <taxon>Arachnida</taxon>
        <taxon>Araneae</taxon>
        <taxon>Araneomorphae</taxon>
        <taxon>Entelegynae</taxon>
        <taxon>Araneoidea</taxon>
        <taxon>Araneidae</taxon>
        <taxon>Larinioides</taxon>
    </lineage>
</organism>
<feature type="region of interest" description="Disordered" evidence="6">
    <location>
        <begin position="774"/>
        <end position="800"/>
    </location>
</feature>
<feature type="compositionally biased region" description="Polar residues" evidence="6">
    <location>
        <begin position="283"/>
        <end position="304"/>
    </location>
</feature>
<keyword evidence="9" id="KW-1185">Reference proteome</keyword>
<proteinExistence type="inferred from homology"/>
<dbReference type="InterPro" id="IPR014799">
    <property type="entry name" value="ASD2_dom"/>
</dbReference>
<feature type="compositionally biased region" description="Polar residues" evidence="6">
    <location>
        <begin position="1008"/>
        <end position="1021"/>
    </location>
</feature>
<feature type="compositionally biased region" description="Low complexity" evidence="6">
    <location>
        <begin position="861"/>
        <end position="872"/>
    </location>
</feature>
<name>A0AAV1ZQI4_9ARAC</name>
<keyword evidence="4" id="KW-0206">Cytoskeleton</keyword>
<feature type="domain" description="ASD2" evidence="7">
    <location>
        <begin position="1570"/>
        <end position="1839"/>
    </location>
</feature>
<evidence type="ECO:0000313" key="9">
    <source>
        <dbReference type="Proteomes" id="UP001497382"/>
    </source>
</evidence>
<feature type="compositionally biased region" description="Polar residues" evidence="6">
    <location>
        <begin position="719"/>
        <end position="728"/>
    </location>
</feature>
<reference evidence="8 9" key="1">
    <citation type="submission" date="2024-04" db="EMBL/GenBank/DDBJ databases">
        <authorList>
            <person name="Rising A."/>
            <person name="Reimegard J."/>
            <person name="Sonavane S."/>
            <person name="Akerstrom W."/>
            <person name="Nylinder S."/>
            <person name="Hedman E."/>
            <person name="Kallberg Y."/>
        </authorList>
    </citation>
    <scope>NUCLEOTIDE SEQUENCE [LARGE SCALE GENOMIC DNA]</scope>
</reference>
<feature type="region of interest" description="Disordered" evidence="6">
    <location>
        <begin position="1107"/>
        <end position="1213"/>
    </location>
</feature>
<feature type="compositionally biased region" description="Polar residues" evidence="6">
    <location>
        <begin position="700"/>
        <end position="712"/>
    </location>
</feature>
<evidence type="ECO:0000313" key="8">
    <source>
        <dbReference type="EMBL" id="CAL1273684.1"/>
    </source>
</evidence>
<comment type="caution">
    <text evidence="8">The sequence shown here is derived from an EMBL/GenBank/DDBJ whole genome shotgun (WGS) entry which is preliminary data.</text>
</comment>
<dbReference type="GO" id="GO:0016324">
    <property type="term" value="C:apical plasma membrane"/>
    <property type="evidence" value="ECO:0007669"/>
    <property type="project" value="TreeGrafter"/>
</dbReference>
<feature type="region of interest" description="Disordered" evidence="6">
    <location>
        <begin position="1516"/>
        <end position="1549"/>
    </location>
</feature>
<dbReference type="Pfam" id="PF08687">
    <property type="entry name" value="ASD2"/>
    <property type="match status" value="1"/>
</dbReference>
<feature type="region of interest" description="Disordered" evidence="6">
    <location>
        <begin position="283"/>
        <end position="305"/>
    </location>
</feature>
<dbReference type="Proteomes" id="UP001497382">
    <property type="component" value="Unassembled WGS sequence"/>
</dbReference>
<sequence length="1846" mass="205514">MIHVLSKIWGRKKSGNNESSSNGSCPRVKEGQTIWQKATSLRQSLRYSSRSKVGHKSGLDLSSLSSSDKSATLDNSPSQSQLQVRRDWGSQRNLARERRSLAAVKLVSSDELAASKRSLHSRSLCMTGDWDVEGPVFANEDEQPMNAKQPRSPRKLTKDSGYETSAQCDPEYANSLSDWLSDEKAIDQAGIAKPRAILPDQKDPRGNDERLEWNVRHRPLSFSHQEATSECVKNHRQLRHSYSQREVSRHTRQASVESLASSTTDLKKSHAASVESVGVWSGNNPTVTKSTPHLVQGRHSASSGDTDEARINMVMRRFKKGSVYDALASTSGLDFSPVVQLKTYNSRRDDSSNLMLPPQTSENLREKPAKLQHDKCPVKDSSVTNASKNDSQISSLNSNPSQTIQEAKRTSPVAKDDKESAKCLAAHEKYPSWPVVDPESTSVTYRSHSWTGQTDYPKEKPGFYSRPKKVHQYKISTNQLQPVLERAPDGASNKTSPDLYSSDRNHSYRPPQYLSCNNSAVECNGKQQFDFEAFHTPCIPQCFEDKDYRIHSPPERDSCSISPSKIPSEAPTSDSGSTFLSGHEEIRHQAQYSVPLSTIGKQRALENKSGSSGPDTPFLDRLRLENALQIPPPPPVPMHPVAVSQLQHQELQEQRNDFELSSENGTWMGSMESSSHGRGMPKWQGSYSDLSTLSTQLSNRSSLFDSGHSTMPESGRLSPESSCDSTAPSLLLEGPTRAEVVARHGCHREIVAHSARVQQPERHGSESILYYATGSSIRPSNDTKSPSKSPDGAACSSRMSAEESLYRSHASLTLSQSLSKSNLSERENKANKCLPSRQDSRKSSNSYSSDDSFSRPRCPLSDDTSGSSSDVSNITCISNFKSPARSPSFGKTSPVREMASKPLDQGMSKYRTGTEPPKSKSMDETTRKFIFPAVDKRQRVSDPELKAIQKQAVMSFYQRMSLAESIKSDPKPLVHSPGADTEPPPPYEASPSNRMKMPPPKLSLPSKNIKQQIPSRSSFQSVGKPEMPLPSSEIGLQNYHSRSVPNLVMLKGQSLDLPASHPIFKQTYNGSELGNQYDRIQKKQGSPLMTEEVLSWDQLPNVLEKKKEANEKKGAPSSESKDPPEDNGGCPSGMHYLKPHKSPRKVQLKEVHHSNETASVRVMTPDGVTLVQTNERKEAAKGPHKRRPAPPPPPKQPPRRPPPPPPPVTPPPTEVVVIVDKAEEAQEKLHDLKIDVQRELLSSPQGSCCGDTECPASPDLPLPPPPSAEGNEIMNICDEPLPPPPDPRDVDIHPRMLDSTSLIYPKNSYMSYRSERKIGRQGFDGKYRRSFHTSTSSMDLTTCDSSFQDGKNVFSPSSWEQIHNIRQHGTTVIFHSDCLQPVNRLQRSSSQDCVLVEEVTNNGSDHISNILSGQNSENQSSNSIQCPETQDHQQQSVPCQPTSQERVAFEVQNSSSDSRQISLHTKGMSLKSAVTDVILNCETSDSHCSSSLDNGRETLTDDNLISTEIDPNVDLNQNSLKNNKSDRANSKSFNGTDINNRINSATQTTDTPRLHRKYCKTKAELECEQLSLDFIHHYGDVTLKNLLVPAPNHKTMSDYIEGLLNLELEKNGLQPSNSLSSSKNQNDHREEKWASGSEKFNGKMSDCKEVNDNQNVDNDLELKKKKDELVICIGKKVESLREEQKNIRAEMIQNELLGKEIANQLQALAKSNEMEKYLLHVEEMEKIVNLLLSLSGRLARAENILKNMQESNSEEKKLLEAKRDKLKEQHEDACRLKESIDKRSNQVSTFLHKYFSDSEFANYDRFIKMRTKLIVDIREIDEKINLGEEQLAALSVVAHLWKSANS</sequence>
<dbReference type="GO" id="GO:0051015">
    <property type="term" value="F:actin filament binding"/>
    <property type="evidence" value="ECO:0007669"/>
    <property type="project" value="InterPro"/>
</dbReference>
<feature type="region of interest" description="Disordered" evidence="6">
    <location>
        <begin position="242"/>
        <end position="268"/>
    </location>
</feature>
<feature type="compositionally biased region" description="Polar residues" evidence="6">
    <location>
        <begin position="253"/>
        <end position="264"/>
    </location>
</feature>
<dbReference type="PANTHER" id="PTHR15012:SF32">
    <property type="entry name" value="PROTEIN SHROOM"/>
    <property type="match status" value="1"/>
</dbReference>
<dbReference type="PANTHER" id="PTHR15012">
    <property type="entry name" value="APICAL PROTEIN/SHROOM-RELATED"/>
    <property type="match status" value="1"/>
</dbReference>
<feature type="region of interest" description="Disordered" evidence="6">
    <location>
        <begin position="700"/>
        <end position="730"/>
    </location>
</feature>
<feature type="compositionally biased region" description="Polar residues" evidence="6">
    <location>
        <begin position="381"/>
        <end position="405"/>
    </location>
</feature>
<feature type="compositionally biased region" description="Low complexity" evidence="6">
    <location>
        <begin position="1412"/>
        <end position="1425"/>
    </location>
</feature>
<dbReference type="GO" id="GO:0030864">
    <property type="term" value="C:cortical actin cytoskeleton"/>
    <property type="evidence" value="ECO:0007669"/>
    <property type="project" value="TreeGrafter"/>
</dbReference>
<dbReference type="InterPro" id="IPR027685">
    <property type="entry name" value="Shroom_fam"/>
</dbReference>
<feature type="region of interest" description="Disordered" evidence="6">
    <location>
        <begin position="346"/>
        <end position="422"/>
    </location>
</feature>
<protein>
    <recommendedName>
        <fullName evidence="7">ASD2 domain-containing protein</fullName>
    </recommendedName>
</protein>
<feature type="region of interest" description="Disordered" evidence="6">
    <location>
        <begin position="813"/>
        <end position="923"/>
    </location>
</feature>
<evidence type="ECO:0000256" key="2">
    <source>
        <dbReference type="ARBA" id="ARBA00006469"/>
    </source>
</evidence>
<feature type="region of interest" description="Disordered" evidence="6">
    <location>
        <begin position="135"/>
        <end position="168"/>
    </location>
</feature>
<feature type="compositionally biased region" description="Polar residues" evidence="6">
    <location>
        <begin position="1426"/>
        <end position="1443"/>
    </location>
</feature>
<feature type="compositionally biased region" description="Basic and acidic residues" evidence="6">
    <location>
        <begin position="1107"/>
        <end position="1124"/>
    </location>
</feature>
<feature type="region of interest" description="Disordered" evidence="6">
    <location>
        <begin position="967"/>
        <end position="1028"/>
    </location>
</feature>
<feature type="compositionally biased region" description="Low complexity" evidence="6">
    <location>
        <begin position="59"/>
        <end position="70"/>
    </location>
</feature>
<evidence type="ECO:0000256" key="5">
    <source>
        <dbReference type="SAM" id="Coils"/>
    </source>
</evidence>
<dbReference type="Gene3D" id="6.10.250.3120">
    <property type="match status" value="1"/>
</dbReference>
<feature type="region of interest" description="Disordered" evidence="6">
    <location>
        <begin position="1614"/>
        <end position="1652"/>
    </location>
</feature>
<feature type="region of interest" description="Disordered" evidence="6">
    <location>
        <begin position="44"/>
        <end position="93"/>
    </location>
</feature>
<feature type="compositionally biased region" description="Polar residues" evidence="6">
    <location>
        <begin position="774"/>
        <end position="788"/>
    </location>
</feature>
<feature type="compositionally biased region" description="Basic and acidic residues" evidence="6">
    <location>
        <begin position="84"/>
        <end position="93"/>
    </location>
</feature>
<feature type="compositionally biased region" description="Basic and acidic residues" evidence="6">
    <location>
        <begin position="363"/>
        <end position="378"/>
    </location>
</feature>
<gene>
    <name evidence="8" type="ORF">LARSCL_LOCUS7030</name>
</gene>
<feature type="compositionally biased region" description="Pro residues" evidence="6">
    <location>
        <begin position="1189"/>
        <end position="1213"/>
    </location>
</feature>
<feature type="coiled-coil region" evidence="5">
    <location>
        <begin position="1731"/>
        <end position="1776"/>
    </location>
</feature>
<dbReference type="EMBL" id="CAXIEN010000069">
    <property type="protein sequence ID" value="CAL1273684.1"/>
    <property type="molecule type" value="Genomic_DNA"/>
</dbReference>
<evidence type="ECO:0000259" key="7">
    <source>
        <dbReference type="PROSITE" id="PS51307"/>
    </source>
</evidence>
<feature type="compositionally biased region" description="Polar residues" evidence="6">
    <location>
        <begin position="559"/>
        <end position="580"/>
    </location>
</feature>
<feature type="region of interest" description="Disordered" evidence="6">
    <location>
        <begin position="478"/>
        <end position="505"/>
    </location>
</feature>
<feature type="compositionally biased region" description="Polar residues" evidence="6">
    <location>
        <begin position="1614"/>
        <end position="1624"/>
    </location>
</feature>
<comment type="similarity">
    <text evidence="2">Belongs to the shroom family.</text>
</comment>
<feature type="region of interest" description="Disordered" evidence="6">
    <location>
        <begin position="553"/>
        <end position="580"/>
    </location>
</feature>
<dbReference type="GO" id="GO:0005912">
    <property type="term" value="C:adherens junction"/>
    <property type="evidence" value="ECO:0007669"/>
    <property type="project" value="TreeGrafter"/>
</dbReference>
<feature type="compositionally biased region" description="Basic and acidic residues" evidence="6">
    <location>
        <begin position="406"/>
        <end position="422"/>
    </location>
</feature>